<reference evidence="2" key="1">
    <citation type="submission" date="2020-04" db="EMBL/GenBank/DDBJ databases">
        <authorList>
            <person name="Zhang T."/>
        </authorList>
    </citation>
    <scope>NUCLEOTIDE SEQUENCE</scope>
    <source>
        <strain evidence="2">HKST-UBA01</strain>
    </source>
</reference>
<organism evidence="2 3">
    <name type="scientific">Eiseniibacteriota bacterium</name>
    <dbReference type="NCBI Taxonomy" id="2212470"/>
    <lineage>
        <taxon>Bacteria</taxon>
        <taxon>Candidatus Eiseniibacteriota</taxon>
    </lineage>
</organism>
<dbReference type="InterPro" id="IPR007110">
    <property type="entry name" value="Ig-like_dom"/>
</dbReference>
<sequence length="438" mass="45426">LSYGYLASCTVDRGVLVGQAYTAGGIDFTNGVVVMDHLENVNSSPSNTLNVDGLLDNRGTICNGSYGVIVNLSGDLRNEGDICCSMVALDFGEHHVTMGPDGDCGALVFLPEFQGGTIYVDSDARFTRGVGLGGGQMVLAPGVTVEFSMHSGVTTGTVIGNGGTLVLLDYAAVSALTIDSAVLSGKFDVSNEIQLTGNVRATGILENREFLPASISIDGTFRNEGTIRDNNAALSIVASGDLENAGTWTNSSVVLSGTQDQRVGIGPGIDVPSFVLDSGLLGASYQWLKNGSPIAGANGSTLSFAGLGAADYGTYRCQVDGGSLSRTFELEEGTDPASAPGSGPQGSAALSRVFPNPFTRSTTIGFELAETSPVHLSIHDVTGREIEVLVDGLMTQGPHEVVWSPIADDSGVFYYRLVTAGDVRTGRCLRLGTGRSSR</sequence>
<dbReference type="Proteomes" id="UP000697710">
    <property type="component" value="Unassembled WGS sequence"/>
</dbReference>
<reference evidence="2" key="2">
    <citation type="journal article" date="2021" name="Microbiome">
        <title>Successional dynamics and alternative stable states in a saline activated sludge microbial community over 9 years.</title>
        <authorList>
            <person name="Wang Y."/>
            <person name="Ye J."/>
            <person name="Ju F."/>
            <person name="Liu L."/>
            <person name="Boyd J.A."/>
            <person name="Deng Y."/>
            <person name="Parks D.H."/>
            <person name="Jiang X."/>
            <person name="Yin X."/>
            <person name="Woodcroft B.J."/>
            <person name="Tyson G.W."/>
            <person name="Hugenholtz P."/>
            <person name="Polz M.F."/>
            <person name="Zhang T."/>
        </authorList>
    </citation>
    <scope>NUCLEOTIDE SEQUENCE</scope>
    <source>
        <strain evidence="2">HKST-UBA01</strain>
    </source>
</reference>
<feature type="non-terminal residue" evidence="2">
    <location>
        <position position="1"/>
    </location>
</feature>
<dbReference type="InterPro" id="IPR013783">
    <property type="entry name" value="Ig-like_fold"/>
</dbReference>
<evidence type="ECO:0000259" key="1">
    <source>
        <dbReference type="PROSITE" id="PS50835"/>
    </source>
</evidence>
<evidence type="ECO:0000313" key="2">
    <source>
        <dbReference type="EMBL" id="MCA9726982.1"/>
    </source>
</evidence>
<dbReference type="AlphaFoldDB" id="A0A956LYK0"/>
<name>A0A956LYK0_UNCEI</name>
<dbReference type="SUPFAM" id="SSF48726">
    <property type="entry name" value="Immunoglobulin"/>
    <property type="match status" value="1"/>
</dbReference>
<accession>A0A956LYK0</accession>
<evidence type="ECO:0000313" key="3">
    <source>
        <dbReference type="Proteomes" id="UP000697710"/>
    </source>
</evidence>
<dbReference type="EMBL" id="JAGQHR010000092">
    <property type="protein sequence ID" value="MCA9726982.1"/>
    <property type="molecule type" value="Genomic_DNA"/>
</dbReference>
<feature type="domain" description="Ig-like" evidence="1">
    <location>
        <begin position="284"/>
        <end position="329"/>
    </location>
</feature>
<gene>
    <name evidence="2" type="ORF">KC729_04810</name>
</gene>
<protein>
    <recommendedName>
        <fullName evidence="1">Ig-like domain-containing protein</fullName>
    </recommendedName>
</protein>
<dbReference type="InterPro" id="IPR036179">
    <property type="entry name" value="Ig-like_dom_sf"/>
</dbReference>
<proteinExistence type="predicted"/>
<dbReference type="PROSITE" id="PS50835">
    <property type="entry name" value="IG_LIKE"/>
    <property type="match status" value="1"/>
</dbReference>
<comment type="caution">
    <text evidence="2">The sequence shown here is derived from an EMBL/GenBank/DDBJ whole genome shotgun (WGS) entry which is preliminary data.</text>
</comment>
<dbReference type="CDD" id="cd00096">
    <property type="entry name" value="Ig"/>
    <property type="match status" value="1"/>
</dbReference>
<dbReference type="Gene3D" id="2.60.40.10">
    <property type="entry name" value="Immunoglobulins"/>
    <property type="match status" value="1"/>
</dbReference>